<gene>
    <name evidence="1" type="ordered locus">Meso_4510</name>
</gene>
<dbReference type="eggNOG" id="COG3316">
    <property type="taxonomic scope" value="Bacteria"/>
</dbReference>
<dbReference type="EMBL" id="CP000391">
    <property type="protein sequence ID" value="ABG65536.1"/>
    <property type="molecule type" value="Genomic_DNA"/>
</dbReference>
<evidence type="ECO:0000313" key="1">
    <source>
        <dbReference type="EMBL" id="ABG65536.1"/>
    </source>
</evidence>
<accession>Q11AN9</accession>
<evidence type="ECO:0008006" key="2">
    <source>
        <dbReference type="Google" id="ProtNLM"/>
    </source>
</evidence>
<proteinExistence type="predicted"/>
<keyword evidence="1" id="KW-0614">Plasmid</keyword>
<dbReference type="AlphaFoldDB" id="Q11AN9"/>
<sequence>MIPKPSIAITGNDCLPVHLAAVNDDAIRQNCCINRVGAVHGGALQVSLFKRRRFPIDVILLCVRWYKYGTSYRDIAEMMQMSRPNVFINFPAGADYAPKIEKRVRHFEGPRSGSWWIDPTPEHLPILPKALGKMAAVRLPRRARVERLFSNAVT</sequence>
<dbReference type="HOGENOM" id="CLU_1701098_0_0_5"/>
<protein>
    <recommendedName>
        <fullName evidence="2">Transposase</fullName>
    </recommendedName>
</protein>
<organism evidence="1">
    <name type="scientific">Chelativorans sp. (strain BNC1)</name>
    <dbReference type="NCBI Taxonomy" id="266779"/>
    <lineage>
        <taxon>Bacteria</taxon>
        <taxon>Pseudomonadati</taxon>
        <taxon>Pseudomonadota</taxon>
        <taxon>Alphaproteobacteria</taxon>
        <taxon>Hyphomicrobiales</taxon>
        <taxon>Phyllobacteriaceae</taxon>
        <taxon>Chelativorans</taxon>
    </lineage>
</organism>
<geneLocation type="plasmid" evidence="1">
    <name>2</name>
</geneLocation>
<dbReference type="KEGG" id="mes:Meso_4510"/>
<name>Q11AN9_CHESB</name>
<reference evidence="1" key="1">
    <citation type="submission" date="2006-06" db="EMBL/GenBank/DDBJ databases">
        <title>Complete sequence of Plasmid 2 of Chelativorans sp. BNC1.</title>
        <authorList>
            <consortium name="US DOE Joint Genome Institute"/>
            <person name="Copeland A."/>
            <person name="Lucas S."/>
            <person name="Lapidus A."/>
            <person name="Barry K."/>
            <person name="Detter J.C."/>
            <person name="Glavina del Rio T."/>
            <person name="Hammon N."/>
            <person name="Israni S."/>
            <person name="Dalin E."/>
            <person name="Tice H."/>
            <person name="Pitluck S."/>
            <person name="Chertkov O."/>
            <person name="Brettin T."/>
            <person name="Bruce D."/>
            <person name="Han C."/>
            <person name="Tapia R."/>
            <person name="Gilna P."/>
            <person name="Schmutz J."/>
            <person name="Larimer F."/>
            <person name="Land M."/>
            <person name="Hauser L."/>
            <person name="Kyrpides N."/>
            <person name="Mikhailova N."/>
            <person name="Richardson P."/>
        </authorList>
    </citation>
    <scope>NUCLEOTIDE SEQUENCE</scope>
    <source>
        <strain evidence="1">BNC1</strain>
        <plasmid evidence="1">2</plasmid>
    </source>
</reference>